<comment type="caution">
    <text evidence="10">The sequence shown here is derived from an EMBL/GenBank/DDBJ whole genome shotgun (WGS) entry which is preliminary data.</text>
</comment>
<name>A0ABV4NVT7_9GAMM</name>
<dbReference type="InterPro" id="IPR042242">
    <property type="entry name" value="RecO_C"/>
</dbReference>
<evidence type="ECO:0000313" key="11">
    <source>
        <dbReference type="Proteomes" id="UP001569428"/>
    </source>
</evidence>
<comment type="similarity">
    <text evidence="2 8">Belongs to the RecO family.</text>
</comment>
<keyword evidence="6 8" id="KW-0234">DNA repair</keyword>
<evidence type="ECO:0000256" key="2">
    <source>
        <dbReference type="ARBA" id="ARBA00007452"/>
    </source>
</evidence>
<evidence type="ECO:0000256" key="6">
    <source>
        <dbReference type="ARBA" id="ARBA00023204"/>
    </source>
</evidence>
<keyword evidence="4 8" id="KW-0227">DNA damage</keyword>
<dbReference type="InterPro" id="IPR003717">
    <property type="entry name" value="RecO"/>
</dbReference>
<evidence type="ECO:0000256" key="5">
    <source>
        <dbReference type="ARBA" id="ARBA00023172"/>
    </source>
</evidence>
<dbReference type="NCBIfam" id="TIGR00613">
    <property type="entry name" value="reco"/>
    <property type="match status" value="1"/>
</dbReference>
<dbReference type="PANTHER" id="PTHR33991">
    <property type="entry name" value="DNA REPAIR PROTEIN RECO"/>
    <property type="match status" value="1"/>
</dbReference>
<dbReference type="Gene3D" id="2.40.50.140">
    <property type="entry name" value="Nucleic acid-binding proteins"/>
    <property type="match status" value="1"/>
</dbReference>
<gene>
    <name evidence="8 10" type="primary">recO</name>
    <name evidence="10" type="ORF">ACCI49_03340</name>
</gene>
<dbReference type="EMBL" id="JBGMEK010000004">
    <property type="protein sequence ID" value="MFA0809944.1"/>
    <property type="molecule type" value="Genomic_DNA"/>
</dbReference>
<dbReference type="HAMAP" id="MF_00201">
    <property type="entry name" value="RecO"/>
    <property type="match status" value="1"/>
</dbReference>
<sequence length="249" mass="27540">MKTPPPAQPAYILHSRPYRDSSLILELFTPDFGRIGCVARGARRDKQRRQQALQPFSPLLVSLLGSGSLKTLGPVENAGAPLWLKGRAVYGGLYANELMVRLLPEGEAHYALFAAYQRLLKALAELRGAKNDELEGPLRSFELQLLTELGSCPPLDQCAYSQAALCVDGSYRLERERGFVPVHRHHGAAARNGEFLGADLLGIVQAQESGIWSDELLIPAKRLTRLLLRTVLGDKPLQSRELFKQVYGK</sequence>
<keyword evidence="11" id="KW-1185">Reference proteome</keyword>
<dbReference type="InterPro" id="IPR012340">
    <property type="entry name" value="NA-bd_OB-fold"/>
</dbReference>
<evidence type="ECO:0000256" key="7">
    <source>
        <dbReference type="ARBA" id="ARBA00033409"/>
    </source>
</evidence>
<dbReference type="PANTHER" id="PTHR33991:SF1">
    <property type="entry name" value="DNA REPAIR PROTEIN RECO"/>
    <property type="match status" value="1"/>
</dbReference>
<comment type="function">
    <text evidence="1 8">Involved in DNA repair and RecF pathway recombination.</text>
</comment>
<accession>A0ABV4NVT7</accession>
<dbReference type="RefSeq" id="WP_371837559.1">
    <property type="nucleotide sequence ID" value="NZ_JBGMEK010000004.1"/>
</dbReference>
<dbReference type="Pfam" id="PF02565">
    <property type="entry name" value="RecO_C"/>
    <property type="match status" value="1"/>
</dbReference>
<dbReference type="InterPro" id="IPR022572">
    <property type="entry name" value="DNA_rep/recomb_RecO_N"/>
</dbReference>
<dbReference type="InterPro" id="IPR037278">
    <property type="entry name" value="ARFGAP/RecO"/>
</dbReference>
<evidence type="ECO:0000313" key="10">
    <source>
        <dbReference type="EMBL" id="MFA0809944.1"/>
    </source>
</evidence>
<reference evidence="10 11" key="1">
    <citation type="submission" date="2024-08" db="EMBL/GenBank/DDBJ databases">
        <authorList>
            <person name="Ishaq N."/>
        </authorList>
    </citation>
    <scope>NUCLEOTIDE SEQUENCE [LARGE SCALE GENOMIC DNA]</scope>
    <source>
        <strain evidence="10 11">DSM 18651</strain>
    </source>
</reference>
<evidence type="ECO:0000256" key="4">
    <source>
        <dbReference type="ARBA" id="ARBA00022763"/>
    </source>
</evidence>
<dbReference type="SUPFAM" id="SSF50249">
    <property type="entry name" value="Nucleic acid-binding proteins"/>
    <property type="match status" value="1"/>
</dbReference>
<dbReference type="Pfam" id="PF11967">
    <property type="entry name" value="RecO_N"/>
    <property type="match status" value="1"/>
</dbReference>
<dbReference type="Proteomes" id="UP001569428">
    <property type="component" value="Unassembled WGS sequence"/>
</dbReference>
<organism evidence="10 11">
    <name type="scientific">Microbulbifer epialgicus</name>
    <dbReference type="NCBI Taxonomy" id="393907"/>
    <lineage>
        <taxon>Bacteria</taxon>
        <taxon>Pseudomonadati</taxon>
        <taxon>Pseudomonadota</taxon>
        <taxon>Gammaproteobacteria</taxon>
        <taxon>Cellvibrionales</taxon>
        <taxon>Microbulbiferaceae</taxon>
        <taxon>Microbulbifer</taxon>
    </lineage>
</organism>
<dbReference type="Gene3D" id="1.20.1440.120">
    <property type="entry name" value="Recombination protein O, C-terminal domain"/>
    <property type="match status" value="1"/>
</dbReference>
<evidence type="ECO:0000256" key="1">
    <source>
        <dbReference type="ARBA" id="ARBA00003065"/>
    </source>
</evidence>
<feature type="domain" description="DNA replication/recombination mediator RecO N-terminal" evidence="9">
    <location>
        <begin position="8"/>
        <end position="73"/>
    </location>
</feature>
<keyword evidence="5 8" id="KW-0233">DNA recombination</keyword>
<protein>
    <recommendedName>
        <fullName evidence="3 8">DNA repair protein RecO</fullName>
    </recommendedName>
    <alternativeName>
        <fullName evidence="7 8">Recombination protein O</fullName>
    </alternativeName>
</protein>
<evidence type="ECO:0000256" key="8">
    <source>
        <dbReference type="HAMAP-Rule" id="MF_00201"/>
    </source>
</evidence>
<evidence type="ECO:0000259" key="9">
    <source>
        <dbReference type="Pfam" id="PF11967"/>
    </source>
</evidence>
<proteinExistence type="inferred from homology"/>
<dbReference type="SUPFAM" id="SSF57863">
    <property type="entry name" value="ArfGap/RecO-like zinc finger"/>
    <property type="match status" value="1"/>
</dbReference>
<evidence type="ECO:0000256" key="3">
    <source>
        <dbReference type="ARBA" id="ARBA00021310"/>
    </source>
</evidence>